<feature type="compositionally biased region" description="Polar residues" evidence="1">
    <location>
        <begin position="28"/>
        <end position="46"/>
    </location>
</feature>
<organism evidence="2 3">
    <name type="scientific">Lyophyllum shimeji</name>
    <name type="common">Hon-shimeji</name>
    <name type="synonym">Tricholoma shimeji</name>
    <dbReference type="NCBI Taxonomy" id="47721"/>
    <lineage>
        <taxon>Eukaryota</taxon>
        <taxon>Fungi</taxon>
        <taxon>Dikarya</taxon>
        <taxon>Basidiomycota</taxon>
        <taxon>Agaricomycotina</taxon>
        <taxon>Agaricomycetes</taxon>
        <taxon>Agaricomycetidae</taxon>
        <taxon>Agaricales</taxon>
        <taxon>Tricholomatineae</taxon>
        <taxon>Lyophyllaceae</taxon>
        <taxon>Lyophyllum</taxon>
    </lineage>
</organism>
<comment type="caution">
    <text evidence="2">The sequence shown here is derived from an EMBL/GenBank/DDBJ whole genome shotgun (WGS) entry which is preliminary data.</text>
</comment>
<feature type="region of interest" description="Disordered" evidence="1">
    <location>
        <begin position="1"/>
        <end position="46"/>
    </location>
</feature>
<evidence type="ECO:0000313" key="3">
    <source>
        <dbReference type="Proteomes" id="UP001063166"/>
    </source>
</evidence>
<proteinExistence type="predicted"/>
<protein>
    <submittedName>
        <fullName evidence="2">Uncharacterized protein</fullName>
    </submittedName>
</protein>
<dbReference type="EMBL" id="BRPK01000001">
    <property type="protein sequence ID" value="GLB34055.1"/>
    <property type="molecule type" value="Genomic_DNA"/>
</dbReference>
<keyword evidence="3" id="KW-1185">Reference proteome</keyword>
<reference evidence="2" key="1">
    <citation type="submission" date="2022-07" db="EMBL/GenBank/DDBJ databases">
        <title>The genome of Lyophyllum shimeji provides insight into the initial evolution of ectomycorrhizal fungal genome.</title>
        <authorList>
            <person name="Kobayashi Y."/>
            <person name="Shibata T."/>
            <person name="Hirakawa H."/>
            <person name="Shigenobu S."/>
            <person name="Nishiyama T."/>
            <person name="Yamada A."/>
            <person name="Hasebe M."/>
            <person name="Kawaguchi M."/>
        </authorList>
    </citation>
    <scope>NUCLEOTIDE SEQUENCE</scope>
    <source>
        <strain evidence="2">AT787</strain>
    </source>
</reference>
<sequence>MVIGTSSVAPRISQIFHSSIRNPHDPSRSQNPCNDGNSQVSRRTSSCLSPHSRVAISVIDAQLSAYIILKQLAETQRHDPAPQPKSFTWPRLVTAKNRSPQRKILFCPHSL</sequence>
<evidence type="ECO:0000256" key="1">
    <source>
        <dbReference type="SAM" id="MobiDB-lite"/>
    </source>
</evidence>
<dbReference type="AlphaFoldDB" id="A0A9P3PDI1"/>
<name>A0A9P3PDI1_LYOSH</name>
<gene>
    <name evidence="2" type="ORF">LshimejAT787_0109390</name>
</gene>
<accession>A0A9P3PDI1</accession>
<evidence type="ECO:0000313" key="2">
    <source>
        <dbReference type="EMBL" id="GLB34055.1"/>
    </source>
</evidence>
<dbReference type="Proteomes" id="UP001063166">
    <property type="component" value="Unassembled WGS sequence"/>
</dbReference>